<dbReference type="EMBL" id="CAADRN010000028">
    <property type="protein sequence ID" value="VFU11588.1"/>
    <property type="molecule type" value="Genomic_DNA"/>
</dbReference>
<dbReference type="InterPro" id="IPR007438">
    <property type="entry name" value="DUF488"/>
</dbReference>
<organism evidence="1">
    <name type="scientific">anaerobic digester metagenome</name>
    <dbReference type="NCBI Taxonomy" id="1263854"/>
    <lineage>
        <taxon>unclassified sequences</taxon>
        <taxon>metagenomes</taxon>
        <taxon>ecological metagenomes</taxon>
    </lineage>
</organism>
<dbReference type="PANTHER" id="PTHR39337">
    <property type="entry name" value="BLR5642 PROTEIN"/>
    <property type="match status" value="1"/>
</dbReference>
<proteinExistence type="predicted"/>
<gene>
    <name evidence="1" type="ORF">SCFA_1230003</name>
</gene>
<reference evidence="1" key="1">
    <citation type="submission" date="2019-03" db="EMBL/GenBank/DDBJ databases">
        <authorList>
            <person name="Hao L."/>
        </authorList>
    </citation>
    <scope>NUCLEOTIDE SEQUENCE</scope>
</reference>
<dbReference type="Pfam" id="PF04343">
    <property type="entry name" value="DUF488"/>
    <property type="match status" value="1"/>
</dbReference>
<sequence>MNEIYTIGHSSLKPEDFLLLLRTHNINCVVDVRSIPYSKYAPQFNKKNIKEFLNYNRIHYIFMGKELGARRKDKDLYSEEGYLDFEKVYESDLFNLGIQRVKDGIEKGFIVALMCTEKDPIDCHRNILVARKLYGQNYKVNNILINGEIQTQDYIEERLLDMYFPNRMQLALFRDTTATDNNKEMINKAYRLRNKDIANGIFEEKGLAANEIIHNRVY</sequence>
<accession>A0A485LV26</accession>
<evidence type="ECO:0000313" key="1">
    <source>
        <dbReference type="EMBL" id="VFU11588.1"/>
    </source>
</evidence>
<protein>
    <recommendedName>
        <fullName evidence="2">DUF488 domain-containing protein</fullName>
    </recommendedName>
</protein>
<dbReference type="AlphaFoldDB" id="A0A485LV26"/>
<name>A0A485LV26_9ZZZZ</name>
<dbReference type="PANTHER" id="PTHR39337:SF1">
    <property type="entry name" value="BLR5642 PROTEIN"/>
    <property type="match status" value="1"/>
</dbReference>
<evidence type="ECO:0008006" key="2">
    <source>
        <dbReference type="Google" id="ProtNLM"/>
    </source>
</evidence>